<accession>K1QD04</accession>
<name>K1QD04_MAGGI</name>
<feature type="region of interest" description="Disordered" evidence="1">
    <location>
        <begin position="738"/>
        <end position="803"/>
    </location>
</feature>
<reference evidence="2" key="1">
    <citation type="journal article" date="2012" name="Nature">
        <title>The oyster genome reveals stress adaptation and complexity of shell formation.</title>
        <authorList>
            <person name="Zhang G."/>
            <person name="Fang X."/>
            <person name="Guo X."/>
            <person name="Li L."/>
            <person name="Luo R."/>
            <person name="Xu F."/>
            <person name="Yang P."/>
            <person name="Zhang L."/>
            <person name="Wang X."/>
            <person name="Qi H."/>
            <person name="Xiong Z."/>
            <person name="Que H."/>
            <person name="Xie Y."/>
            <person name="Holland P.W."/>
            <person name="Paps J."/>
            <person name="Zhu Y."/>
            <person name="Wu F."/>
            <person name="Chen Y."/>
            <person name="Wang J."/>
            <person name="Peng C."/>
            <person name="Meng J."/>
            <person name="Yang L."/>
            <person name="Liu J."/>
            <person name="Wen B."/>
            <person name="Zhang N."/>
            <person name="Huang Z."/>
            <person name="Zhu Q."/>
            <person name="Feng Y."/>
            <person name="Mount A."/>
            <person name="Hedgecock D."/>
            <person name="Xu Z."/>
            <person name="Liu Y."/>
            <person name="Domazet-Loso T."/>
            <person name="Du Y."/>
            <person name="Sun X."/>
            <person name="Zhang S."/>
            <person name="Liu B."/>
            <person name="Cheng P."/>
            <person name="Jiang X."/>
            <person name="Li J."/>
            <person name="Fan D."/>
            <person name="Wang W."/>
            <person name="Fu W."/>
            <person name="Wang T."/>
            <person name="Wang B."/>
            <person name="Zhang J."/>
            <person name="Peng Z."/>
            <person name="Li Y."/>
            <person name="Li N."/>
            <person name="Wang J."/>
            <person name="Chen M."/>
            <person name="He Y."/>
            <person name="Tan F."/>
            <person name="Song X."/>
            <person name="Zheng Q."/>
            <person name="Huang R."/>
            <person name="Yang H."/>
            <person name="Du X."/>
            <person name="Chen L."/>
            <person name="Yang M."/>
            <person name="Gaffney P.M."/>
            <person name="Wang S."/>
            <person name="Luo L."/>
            <person name="She Z."/>
            <person name="Ming Y."/>
            <person name="Huang W."/>
            <person name="Zhang S."/>
            <person name="Huang B."/>
            <person name="Zhang Y."/>
            <person name="Qu T."/>
            <person name="Ni P."/>
            <person name="Miao G."/>
            <person name="Wang J."/>
            <person name="Wang Q."/>
            <person name="Steinberg C.E."/>
            <person name="Wang H."/>
            <person name="Li N."/>
            <person name="Qian L."/>
            <person name="Zhang G."/>
            <person name="Li Y."/>
            <person name="Yang H."/>
            <person name="Liu X."/>
            <person name="Wang J."/>
            <person name="Yin Y."/>
            <person name="Wang J."/>
        </authorList>
    </citation>
    <scope>NUCLEOTIDE SEQUENCE [LARGE SCALE GENOMIC DNA]</scope>
    <source>
        <strain evidence="2">05x7-T-G4-1.051#20</strain>
    </source>
</reference>
<feature type="region of interest" description="Disordered" evidence="1">
    <location>
        <begin position="209"/>
        <end position="240"/>
    </location>
</feature>
<feature type="region of interest" description="Disordered" evidence="1">
    <location>
        <begin position="1"/>
        <end position="37"/>
    </location>
</feature>
<feature type="compositionally biased region" description="Low complexity" evidence="1">
    <location>
        <begin position="224"/>
        <end position="236"/>
    </location>
</feature>
<feature type="compositionally biased region" description="Low complexity" evidence="1">
    <location>
        <begin position="142"/>
        <end position="157"/>
    </location>
</feature>
<feature type="compositionally biased region" description="Polar residues" evidence="1">
    <location>
        <begin position="183"/>
        <end position="193"/>
    </location>
</feature>
<feature type="compositionally biased region" description="Polar residues" evidence="1">
    <location>
        <begin position="209"/>
        <end position="223"/>
    </location>
</feature>
<organism evidence="2">
    <name type="scientific">Magallana gigas</name>
    <name type="common">Pacific oyster</name>
    <name type="synonym">Crassostrea gigas</name>
    <dbReference type="NCBI Taxonomy" id="29159"/>
    <lineage>
        <taxon>Eukaryota</taxon>
        <taxon>Metazoa</taxon>
        <taxon>Spiralia</taxon>
        <taxon>Lophotrochozoa</taxon>
        <taxon>Mollusca</taxon>
        <taxon>Bivalvia</taxon>
        <taxon>Autobranchia</taxon>
        <taxon>Pteriomorphia</taxon>
        <taxon>Ostreida</taxon>
        <taxon>Ostreoidea</taxon>
        <taxon>Ostreidae</taxon>
        <taxon>Magallana</taxon>
    </lineage>
</organism>
<dbReference type="AlphaFoldDB" id="K1QD04"/>
<dbReference type="EMBL" id="JH818581">
    <property type="protein sequence ID" value="EKC19401.1"/>
    <property type="molecule type" value="Genomic_DNA"/>
</dbReference>
<evidence type="ECO:0000256" key="1">
    <source>
        <dbReference type="SAM" id="MobiDB-lite"/>
    </source>
</evidence>
<feature type="compositionally biased region" description="Low complexity" evidence="1">
    <location>
        <begin position="392"/>
        <end position="402"/>
    </location>
</feature>
<feature type="region of interest" description="Disordered" evidence="1">
    <location>
        <begin position="104"/>
        <end position="193"/>
    </location>
</feature>
<feature type="compositionally biased region" description="Pro residues" evidence="1">
    <location>
        <begin position="403"/>
        <end position="434"/>
    </location>
</feature>
<feature type="compositionally biased region" description="Polar residues" evidence="1">
    <location>
        <begin position="104"/>
        <end position="122"/>
    </location>
</feature>
<protein>
    <submittedName>
        <fullName evidence="2">Repetitive proline-rich cell wall protein 2</fullName>
    </submittedName>
</protein>
<evidence type="ECO:0000313" key="2">
    <source>
        <dbReference type="EMBL" id="EKC19401.1"/>
    </source>
</evidence>
<dbReference type="HOGENOM" id="CLU_303527_0_0_1"/>
<dbReference type="InParanoid" id="K1QD04"/>
<proteinExistence type="predicted"/>
<feature type="compositionally biased region" description="Polar residues" evidence="1">
    <location>
        <begin position="158"/>
        <end position="173"/>
    </location>
</feature>
<gene>
    <name evidence="2" type="ORF">CGI_10008632</name>
</gene>
<feature type="region of interest" description="Disordered" evidence="1">
    <location>
        <begin position="389"/>
        <end position="459"/>
    </location>
</feature>
<sequence>MGMEDSSINGPEFGFARPLNEPSAVDPDPFGRNLFSGSESMPNLESLANVPLDFLGGTTIRPPHSSVNNLFDNITPPDSSGNNALFSNGNFIDDMISGTNFQLPPGTSNDIPPNNTIRVSDSVTDRQREASPIGPELPDLRSMMSMTGQSSTTQGSSELTRNQPSPNANTIFHQNLPHEQLPPSLTNQANTASPASSVIRDWLSITSGQDQLNTPVNSSPADTQPSFPSFPSSRQPLTDSLAQNSNQLPAQNSMNSMLIQNNLPADRAAQSDMWSHNSLFNSPNLGEPSDVFGNMNIPINFPLGGNIARNGIGGQQRQSVSDMGENRIHVNQPLRRAPLNTNIRQQVNRPLLPPPRSTFQPRIPTSLPQFSNVRQPIVNELGVFQIGGGPPIRGRPVQGRPPLQGPPIQGPPVQGPPLRGPPLQGPPIQGPPVQGPSLRGPPLQGPPIQGPQVQGPPLRSLPIQGSSIQGLPVQGPPLRGPPVQGPPIQQGQINPGNGIEPRTVARDIFRNPFRTVQNVVSSFRNEQGNNFISADSAGITSPRLPNIRPNFIDSQRIQQQQQQVFTGIQQQQLQPTAMNSFAPLPQPLPAQRTFQNTVAQGSMIDSQNRQMPVNNLEIPNFNGPSIPNSQFTPNLIRSNIQRNLGRTSPNSIPVENGNAVRFINDQRTRNLNTQVWDGIQDRSQNFGRDPTMLSNNQIGQRSNNAAFVTTPQFRVNQGLPQSLRQGLPIFSRRQLIPSNVAPTLRPPFRPSQPTARFPNPSQIPLNRIPFQNSPTRPTFRTERRRQRQRGRQPESQNQLQQGGPPFDLLDPLLFLPFQDFLLDPLAFELFDNFNEEALLYLQDPSLSLTNNLFNPTLDISGRRTFQNRRRPQFPSRQMPNQMRIDIPLNPQTNNNPFGIRQIAPPVSPIIASEELPFMGSGFFNPRVMMFSDVEVKPSSKKRIKPVSKQNATQNLLEKATMQGLRKIEYINTPVVKENRVF</sequence>
<feature type="compositionally biased region" description="Polar residues" evidence="1">
    <location>
        <begin position="751"/>
        <end position="773"/>
    </location>
</feature>